<protein>
    <submittedName>
        <fullName evidence="2">Uncharacterized protein</fullName>
    </submittedName>
</protein>
<feature type="region of interest" description="Disordered" evidence="1">
    <location>
        <begin position="1"/>
        <end position="68"/>
    </location>
</feature>
<accession>A0A9P0DD60</accession>
<feature type="compositionally biased region" description="Polar residues" evidence="1">
    <location>
        <begin position="52"/>
        <end position="61"/>
    </location>
</feature>
<gene>
    <name evidence="2" type="ORF">PHAECO_LOCUS1193</name>
</gene>
<reference evidence="2" key="1">
    <citation type="submission" date="2022-01" db="EMBL/GenBank/DDBJ databases">
        <authorList>
            <person name="King R."/>
        </authorList>
    </citation>
    <scope>NUCLEOTIDE SEQUENCE</scope>
</reference>
<evidence type="ECO:0000256" key="1">
    <source>
        <dbReference type="SAM" id="MobiDB-lite"/>
    </source>
</evidence>
<feature type="compositionally biased region" description="Low complexity" evidence="1">
    <location>
        <begin position="1"/>
        <end position="25"/>
    </location>
</feature>
<sequence>MNHDMNQNNNANQRNSNNSSYWSSRSMEKPNNWQASKNQCTLSKQEQDNRSKQLNPNNEAYYSSRGEK</sequence>
<evidence type="ECO:0000313" key="3">
    <source>
        <dbReference type="Proteomes" id="UP001153737"/>
    </source>
</evidence>
<proteinExistence type="predicted"/>
<organism evidence="2 3">
    <name type="scientific">Phaedon cochleariae</name>
    <name type="common">Mustard beetle</name>
    <dbReference type="NCBI Taxonomy" id="80249"/>
    <lineage>
        <taxon>Eukaryota</taxon>
        <taxon>Metazoa</taxon>
        <taxon>Ecdysozoa</taxon>
        <taxon>Arthropoda</taxon>
        <taxon>Hexapoda</taxon>
        <taxon>Insecta</taxon>
        <taxon>Pterygota</taxon>
        <taxon>Neoptera</taxon>
        <taxon>Endopterygota</taxon>
        <taxon>Coleoptera</taxon>
        <taxon>Polyphaga</taxon>
        <taxon>Cucujiformia</taxon>
        <taxon>Chrysomeloidea</taxon>
        <taxon>Chrysomelidae</taxon>
        <taxon>Chrysomelinae</taxon>
        <taxon>Chrysomelini</taxon>
        <taxon>Phaedon</taxon>
    </lineage>
</organism>
<reference evidence="2" key="2">
    <citation type="submission" date="2022-10" db="EMBL/GenBank/DDBJ databases">
        <authorList>
            <consortium name="ENA_rothamsted_submissions"/>
            <consortium name="culmorum"/>
            <person name="King R."/>
        </authorList>
    </citation>
    <scope>NUCLEOTIDE SEQUENCE</scope>
</reference>
<feature type="compositionally biased region" description="Polar residues" evidence="1">
    <location>
        <begin position="29"/>
        <end position="44"/>
    </location>
</feature>
<dbReference type="OrthoDB" id="6764432at2759"/>
<name>A0A9P0DD60_PHACE</name>
<keyword evidence="3" id="KW-1185">Reference proteome</keyword>
<dbReference type="EMBL" id="OU896707">
    <property type="protein sequence ID" value="CAH1116724.1"/>
    <property type="molecule type" value="Genomic_DNA"/>
</dbReference>
<evidence type="ECO:0000313" key="2">
    <source>
        <dbReference type="EMBL" id="CAH1116724.1"/>
    </source>
</evidence>
<dbReference type="Proteomes" id="UP001153737">
    <property type="component" value="Chromosome 1"/>
</dbReference>
<dbReference type="AlphaFoldDB" id="A0A9P0DD60"/>